<dbReference type="AlphaFoldDB" id="A0A4P7NE76"/>
<dbReference type="Proteomes" id="UP000294847">
    <property type="component" value="Chromosome 4"/>
</dbReference>
<reference evidence="3 4" key="1">
    <citation type="journal article" date="2019" name="Mol. Biol. Evol.">
        <title>Blast fungal genomes show frequent chromosomal changes, gene gains and losses, and effector gene turnover.</title>
        <authorList>
            <person name="Gomez Luciano L.B."/>
            <person name="Jason Tsai I."/>
            <person name="Chuma I."/>
            <person name="Tosa Y."/>
            <person name="Chen Y.H."/>
            <person name="Li J.Y."/>
            <person name="Li M.Y."/>
            <person name="Jade Lu M.Y."/>
            <person name="Nakayashiki H."/>
            <person name="Li W.H."/>
        </authorList>
    </citation>
    <scope>NUCLEOTIDE SEQUENCE [LARGE SCALE GENOMIC DNA]</scope>
    <source>
        <strain evidence="3">MZ5-1-6</strain>
    </source>
</reference>
<accession>A0A4P7NE76</accession>
<feature type="compositionally biased region" description="Basic residues" evidence="1">
    <location>
        <begin position="87"/>
        <end position="100"/>
    </location>
</feature>
<evidence type="ECO:0000256" key="2">
    <source>
        <dbReference type="SAM" id="SignalP"/>
    </source>
</evidence>
<gene>
    <name evidence="3" type="ORF">PoMZ_07077</name>
</gene>
<evidence type="ECO:0000256" key="1">
    <source>
        <dbReference type="SAM" id="MobiDB-lite"/>
    </source>
</evidence>
<name>A0A4P7NE76_PYROR</name>
<keyword evidence="2" id="KW-0732">Signal</keyword>
<feature type="chain" id="PRO_5020326284" evidence="2">
    <location>
        <begin position="19"/>
        <end position="108"/>
    </location>
</feature>
<feature type="signal peptide" evidence="2">
    <location>
        <begin position="1"/>
        <end position="18"/>
    </location>
</feature>
<proteinExistence type="predicted"/>
<feature type="region of interest" description="Disordered" evidence="1">
    <location>
        <begin position="84"/>
        <end position="108"/>
    </location>
</feature>
<dbReference type="EMBL" id="CP034207">
    <property type="protein sequence ID" value="QBZ60139.1"/>
    <property type="molecule type" value="Genomic_DNA"/>
</dbReference>
<evidence type="ECO:0000313" key="3">
    <source>
        <dbReference type="EMBL" id="QBZ60139.1"/>
    </source>
</evidence>
<protein>
    <submittedName>
        <fullName evidence="3">Uncharacterized protein</fullName>
    </submittedName>
</protein>
<organism evidence="3 4">
    <name type="scientific">Pyricularia oryzae</name>
    <name type="common">Rice blast fungus</name>
    <name type="synonym">Magnaporthe oryzae</name>
    <dbReference type="NCBI Taxonomy" id="318829"/>
    <lineage>
        <taxon>Eukaryota</taxon>
        <taxon>Fungi</taxon>
        <taxon>Dikarya</taxon>
        <taxon>Ascomycota</taxon>
        <taxon>Pezizomycotina</taxon>
        <taxon>Sordariomycetes</taxon>
        <taxon>Sordariomycetidae</taxon>
        <taxon>Magnaporthales</taxon>
        <taxon>Pyriculariaceae</taxon>
        <taxon>Pyricularia</taxon>
    </lineage>
</organism>
<sequence length="108" mass="10971">MKFTIIASALVFAAGISAQAVLGPNGNCKFPNGPDCVANGKRNGQGQREFQEPADSPGDNCCLFPASCGNGDGVAVFPCVKVGGRAPKGKGKGNKAKNARRGAASFEE</sequence>
<evidence type="ECO:0000313" key="4">
    <source>
        <dbReference type="Proteomes" id="UP000294847"/>
    </source>
</evidence>